<organism evidence="1 2">
    <name type="scientific">Prorocentrum cordatum</name>
    <dbReference type="NCBI Taxonomy" id="2364126"/>
    <lineage>
        <taxon>Eukaryota</taxon>
        <taxon>Sar</taxon>
        <taxon>Alveolata</taxon>
        <taxon>Dinophyceae</taxon>
        <taxon>Prorocentrales</taxon>
        <taxon>Prorocentraceae</taxon>
        <taxon>Prorocentrum</taxon>
    </lineage>
</organism>
<name>A0ABN9VTK3_9DINO</name>
<protein>
    <submittedName>
        <fullName evidence="1">Uncharacterized protein</fullName>
    </submittedName>
</protein>
<evidence type="ECO:0000313" key="2">
    <source>
        <dbReference type="Proteomes" id="UP001189429"/>
    </source>
</evidence>
<keyword evidence="2" id="KW-1185">Reference proteome</keyword>
<comment type="caution">
    <text evidence="1">The sequence shown here is derived from an EMBL/GenBank/DDBJ whole genome shotgun (WGS) entry which is preliminary data.</text>
</comment>
<feature type="non-terminal residue" evidence="1">
    <location>
        <position position="208"/>
    </location>
</feature>
<proteinExistence type="predicted"/>
<reference evidence="1" key="1">
    <citation type="submission" date="2023-10" db="EMBL/GenBank/DDBJ databases">
        <authorList>
            <person name="Chen Y."/>
            <person name="Shah S."/>
            <person name="Dougan E. K."/>
            <person name="Thang M."/>
            <person name="Chan C."/>
        </authorList>
    </citation>
    <scope>NUCLEOTIDE SEQUENCE [LARGE SCALE GENOMIC DNA]</scope>
</reference>
<sequence length="208" mass="21924">MPAWAKDASAALHLSLAGRRVPHLKSLGKLAPWQDQENEGIRVHAGTDGASAVANAVRFIVHWAAPNGLFGGGNFYNFRACTRGAVTHLLRTNRGTSGVAQFDGVMSGCLQELVGASLDTAVQLCADQPDVLEADAVAKRLEEMVGDLVQLARGSPDSSAAHVSYGPVLARALLKLVSRCMDRLEFRPLRTALRALAASLCAAPTAAE</sequence>
<accession>A0ABN9VTK3</accession>
<evidence type="ECO:0000313" key="1">
    <source>
        <dbReference type="EMBL" id="CAK0876853.1"/>
    </source>
</evidence>
<dbReference type="EMBL" id="CAUYUJ010017672">
    <property type="protein sequence ID" value="CAK0876853.1"/>
    <property type="molecule type" value="Genomic_DNA"/>
</dbReference>
<gene>
    <name evidence="1" type="ORF">PCOR1329_LOCUS61063</name>
</gene>
<dbReference type="Proteomes" id="UP001189429">
    <property type="component" value="Unassembled WGS sequence"/>
</dbReference>